<dbReference type="InterPro" id="IPR021391">
    <property type="entry name" value="DUF3027"/>
</dbReference>
<feature type="compositionally biased region" description="Acidic residues" evidence="1">
    <location>
        <begin position="178"/>
        <end position="191"/>
    </location>
</feature>
<protein>
    <recommendedName>
        <fullName evidence="4">DUF3027 domain-containing protein</fullName>
    </recommendedName>
</protein>
<comment type="caution">
    <text evidence="2">The sequence shown here is derived from an EMBL/GenBank/DDBJ whole genome shotgun (WGS) entry which is preliminary data.</text>
</comment>
<accession>A0ABP7FB99</accession>
<dbReference type="Pfam" id="PF11228">
    <property type="entry name" value="DUF3027"/>
    <property type="match status" value="1"/>
</dbReference>
<evidence type="ECO:0000313" key="2">
    <source>
        <dbReference type="EMBL" id="GAA3734604.1"/>
    </source>
</evidence>
<evidence type="ECO:0000313" key="3">
    <source>
        <dbReference type="Proteomes" id="UP001501004"/>
    </source>
</evidence>
<evidence type="ECO:0000256" key="1">
    <source>
        <dbReference type="SAM" id="MobiDB-lite"/>
    </source>
</evidence>
<feature type="compositionally biased region" description="Basic residues" evidence="1">
    <location>
        <begin position="199"/>
        <end position="208"/>
    </location>
</feature>
<evidence type="ECO:0008006" key="4">
    <source>
        <dbReference type="Google" id="ProtNLM"/>
    </source>
</evidence>
<gene>
    <name evidence="2" type="ORF">GCM10022239_08380</name>
</gene>
<keyword evidence="3" id="KW-1185">Reference proteome</keyword>
<feature type="compositionally biased region" description="Acidic residues" evidence="1">
    <location>
        <begin position="117"/>
        <end position="142"/>
    </location>
</feature>
<dbReference type="Proteomes" id="UP001501004">
    <property type="component" value="Unassembled WGS sequence"/>
</dbReference>
<dbReference type="RefSeq" id="WP_344754020.1">
    <property type="nucleotide sequence ID" value="NZ_BAABAE010000002.1"/>
</dbReference>
<organism evidence="2 3">
    <name type="scientific">Leifsonella bigeumensis</name>
    <dbReference type="NCBI Taxonomy" id="433643"/>
    <lineage>
        <taxon>Bacteria</taxon>
        <taxon>Bacillati</taxon>
        <taxon>Actinomycetota</taxon>
        <taxon>Actinomycetes</taxon>
        <taxon>Micrococcales</taxon>
        <taxon>Microbacteriaceae</taxon>
        <taxon>Leifsonella</taxon>
    </lineage>
</organism>
<sequence>MPESAGKAGAAPTAEDVALAREALLDITTASTIGEPVGSMVGEEGVLTLYFDTTMAGYPGWRWTVSIAHVDGADASVLETELTPGEGALLSPDWVPWSERLADYQEAQAELAAQAAEGDDSDDDDDDDIEDDDDFDDEDVHDDDVLMHSGDLDGVDIDSLDESEGGTGAADSVLPAVGDDEAEQAEGESDDAGPQPPVKARRNQRSKKQQQGDEGE</sequence>
<dbReference type="EMBL" id="BAABAE010000002">
    <property type="protein sequence ID" value="GAA3734604.1"/>
    <property type="molecule type" value="Genomic_DNA"/>
</dbReference>
<name>A0ABP7FB99_9MICO</name>
<reference evidence="3" key="1">
    <citation type="journal article" date="2019" name="Int. J. Syst. Evol. Microbiol.">
        <title>The Global Catalogue of Microorganisms (GCM) 10K type strain sequencing project: providing services to taxonomists for standard genome sequencing and annotation.</title>
        <authorList>
            <consortium name="The Broad Institute Genomics Platform"/>
            <consortium name="The Broad Institute Genome Sequencing Center for Infectious Disease"/>
            <person name="Wu L."/>
            <person name="Ma J."/>
        </authorList>
    </citation>
    <scope>NUCLEOTIDE SEQUENCE [LARGE SCALE GENOMIC DNA]</scope>
    <source>
        <strain evidence="3">JCM 16949</strain>
    </source>
</reference>
<proteinExistence type="predicted"/>
<feature type="region of interest" description="Disordered" evidence="1">
    <location>
        <begin position="109"/>
        <end position="216"/>
    </location>
</feature>
<feature type="compositionally biased region" description="Acidic residues" evidence="1">
    <location>
        <begin position="153"/>
        <end position="164"/>
    </location>
</feature>